<comment type="caution">
    <text evidence="1">The sequence shown here is derived from an EMBL/GenBank/DDBJ whole genome shotgun (WGS) entry which is preliminary data.</text>
</comment>
<sequence length="88" mass="10250">MERTILSYIEKLPVGYSVVWYHKKKYGVSRTDYNDGKSIKVYAEELGGTDIISLNYYKTSKTEVLKPCEMPEMKVIDFLTGCKLIKWD</sequence>
<dbReference type="Proteomes" id="UP000261082">
    <property type="component" value="Unassembled WGS sequence"/>
</dbReference>
<accession>A0A3E1Q7Q6</accession>
<evidence type="ECO:0000313" key="2">
    <source>
        <dbReference type="Proteomes" id="UP000261082"/>
    </source>
</evidence>
<dbReference type="EMBL" id="QVID01000002">
    <property type="protein sequence ID" value="RFN58173.1"/>
    <property type="molecule type" value="Genomic_DNA"/>
</dbReference>
<gene>
    <name evidence="1" type="ORF">DZ858_13145</name>
</gene>
<keyword evidence="2" id="KW-1185">Reference proteome</keyword>
<dbReference type="OrthoDB" id="1189996at2"/>
<proteinExistence type="predicted"/>
<dbReference type="RefSeq" id="WP_117160121.1">
    <property type="nucleotide sequence ID" value="NZ_QVID01000002.1"/>
</dbReference>
<dbReference type="AlphaFoldDB" id="A0A3E1Q7Q6"/>
<protein>
    <submittedName>
        <fullName evidence="1">Peptide methionine sulfoxide reductase</fullName>
    </submittedName>
</protein>
<reference evidence="1 2" key="1">
    <citation type="journal article" date="2007" name="Int. J. Syst. Evol. Microbiol.">
        <title>Marixanthomonas ophiurae gen. nov., sp. nov., a marine bacterium of the family Flavobacteriaceae isolated from a deep-sea brittle star.</title>
        <authorList>
            <person name="Romanenko L.A."/>
            <person name="Uchino M."/>
            <person name="Frolova G.M."/>
            <person name="Mikhailov V.V."/>
        </authorList>
    </citation>
    <scope>NUCLEOTIDE SEQUENCE [LARGE SCALE GENOMIC DNA]</scope>
    <source>
        <strain evidence="1 2">KMM 3046</strain>
    </source>
</reference>
<evidence type="ECO:0000313" key="1">
    <source>
        <dbReference type="EMBL" id="RFN58173.1"/>
    </source>
</evidence>
<name>A0A3E1Q7Q6_9FLAO</name>
<organism evidence="1 2">
    <name type="scientific">Marixanthomonas ophiurae</name>
    <dbReference type="NCBI Taxonomy" id="387659"/>
    <lineage>
        <taxon>Bacteria</taxon>
        <taxon>Pseudomonadati</taxon>
        <taxon>Bacteroidota</taxon>
        <taxon>Flavobacteriia</taxon>
        <taxon>Flavobacteriales</taxon>
        <taxon>Flavobacteriaceae</taxon>
        <taxon>Marixanthomonas</taxon>
    </lineage>
</organism>